<dbReference type="InterPro" id="IPR036259">
    <property type="entry name" value="MFS_trans_sf"/>
</dbReference>
<dbReference type="PANTHER" id="PTHR23513:SF11">
    <property type="entry name" value="STAPHYLOFERRIN A TRANSPORTER"/>
    <property type="match status" value="1"/>
</dbReference>
<keyword evidence="5 7" id="KW-0472">Membrane</keyword>
<dbReference type="Pfam" id="PF07690">
    <property type="entry name" value="MFS_1"/>
    <property type="match status" value="1"/>
</dbReference>
<evidence type="ECO:0000256" key="5">
    <source>
        <dbReference type="ARBA" id="ARBA00023136"/>
    </source>
</evidence>
<evidence type="ECO:0000313" key="9">
    <source>
        <dbReference type="Proteomes" id="UP000275579"/>
    </source>
</evidence>
<feature type="transmembrane region" description="Helical" evidence="7">
    <location>
        <begin position="275"/>
        <end position="292"/>
    </location>
</feature>
<feature type="transmembrane region" description="Helical" evidence="7">
    <location>
        <begin position="145"/>
        <end position="163"/>
    </location>
</feature>
<dbReference type="EMBL" id="CP029042">
    <property type="protein sequence ID" value="AZS75330.1"/>
    <property type="molecule type" value="Genomic_DNA"/>
</dbReference>
<evidence type="ECO:0000256" key="6">
    <source>
        <dbReference type="SAM" id="MobiDB-lite"/>
    </source>
</evidence>
<evidence type="ECO:0000256" key="7">
    <source>
        <dbReference type="SAM" id="Phobius"/>
    </source>
</evidence>
<evidence type="ECO:0000313" key="8">
    <source>
        <dbReference type="EMBL" id="AZS75330.1"/>
    </source>
</evidence>
<feature type="transmembrane region" description="Helical" evidence="7">
    <location>
        <begin position="77"/>
        <end position="95"/>
    </location>
</feature>
<proteinExistence type="predicted"/>
<feature type="transmembrane region" description="Helical" evidence="7">
    <location>
        <begin position="244"/>
        <end position="263"/>
    </location>
</feature>
<protein>
    <submittedName>
        <fullName evidence="8">MFS transporter</fullName>
    </submittedName>
</protein>
<dbReference type="SUPFAM" id="SSF103473">
    <property type="entry name" value="MFS general substrate transporter"/>
    <property type="match status" value="1"/>
</dbReference>
<feature type="transmembrane region" description="Helical" evidence="7">
    <location>
        <begin position="50"/>
        <end position="70"/>
    </location>
</feature>
<dbReference type="GO" id="GO:0005886">
    <property type="term" value="C:plasma membrane"/>
    <property type="evidence" value="ECO:0007669"/>
    <property type="project" value="UniProtKB-SubCell"/>
</dbReference>
<evidence type="ECO:0000256" key="1">
    <source>
        <dbReference type="ARBA" id="ARBA00004651"/>
    </source>
</evidence>
<gene>
    <name evidence="8" type="ORF">DDE74_34455</name>
</gene>
<feature type="transmembrane region" description="Helical" evidence="7">
    <location>
        <begin position="169"/>
        <end position="187"/>
    </location>
</feature>
<feature type="transmembrane region" description="Helical" evidence="7">
    <location>
        <begin position="218"/>
        <end position="238"/>
    </location>
</feature>
<reference evidence="8 9" key="1">
    <citation type="submission" date="2018-04" db="EMBL/GenBank/DDBJ databases">
        <title>Complete genome sequences of Streptomyces lydicus strain WYEC and characterization of antagonistic properties of biological control agents.</title>
        <authorList>
            <person name="Mariita R.M."/>
            <person name="Sello J.K."/>
        </authorList>
    </citation>
    <scope>NUCLEOTIDE SEQUENCE [LARGE SCALE GENOMIC DNA]</scope>
    <source>
        <strain evidence="8 9">WYEC 108</strain>
    </source>
</reference>
<dbReference type="GO" id="GO:0022857">
    <property type="term" value="F:transmembrane transporter activity"/>
    <property type="evidence" value="ECO:0007669"/>
    <property type="project" value="InterPro"/>
</dbReference>
<feature type="transmembrane region" description="Helical" evidence="7">
    <location>
        <begin position="101"/>
        <end position="124"/>
    </location>
</feature>
<accession>A0A3Q9KEC5</accession>
<feature type="region of interest" description="Disordered" evidence="6">
    <location>
        <begin position="381"/>
        <end position="434"/>
    </location>
</feature>
<organism evidence="8 9">
    <name type="scientific">Streptomyces lydicus</name>
    <dbReference type="NCBI Taxonomy" id="47763"/>
    <lineage>
        <taxon>Bacteria</taxon>
        <taxon>Bacillati</taxon>
        <taxon>Actinomycetota</taxon>
        <taxon>Actinomycetes</taxon>
        <taxon>Kitasatosporales</taxon>
        <taxon>Streptomycetaceae</taxon>
        <taxon>Streptomyces</taxon>
    </lineage>
</organism>
<sequence length="434" mass="44654">MRTYRQLFRTPEFTPFFLTSALQVGGQTMSGLALGHRVYAATGSPLLSALAMFGPALAQVIGAATLLSAADRIPPRAALTGLALLLGLGTAVQALPGLPVWAAFAVLLALGPVSSLGGGVRYGLLHEILAREGYLLGRSVLNMSAGLLQICGFAAGGVLVTVLSARGTLLAGAGLYAAAAAVARCGLGRRPPRAAGRPSVADTWRNNARLWSAGPRRAVYLALWVPNGLIVGCESLYVPYAPRHAGLLFACGALGMLTGDILIGRYVPRRWRPRLCVPLCLLLAVPYLLFAVRPALPLALAAVLLATVGYAANLPLQERLMSLTPDELSGHALGLHSSGMLTLQGVGAALAGAVAERTSPTTAMAAMAAASVVVTVALAPGLRPGDPERRPTQDGNGDGTSDLDGDGTRPCRKMPGKLAPAQRELPPSRPSAGA</sequence>
<dbReference type="Gene3D" id="1.20.1250.20">
    <property type="entry name" value="MFS general substrate transporter like domains"/>
    <property type="match status" value="1"/>
</dbReference>
<dbReference type="RefSeq" id="WP_127154094.1">
    <property type="nucleotide sequence ID" value="NZ_CP029042.1"/>
</dbReference>
<dbReference type="Proteomes" id="UP000275579">
    <property type="component" value="Chromosome"/>
</dbReference>
<name>A0A3Q9KEC5_9ACTN</name>
<dbReference type="AlphaFoldDB" id="A0A3Q9KEC5"/>
<keyword evidence="4 7" id="KW-1133">Transmembrane helix</keyword>
<evidence type="ECO:0000256" key="3">
    <source>
        <dbReference type="ARBA" id="ARBA00022692"/>
    </source>
</evidence>
<dbReference type="InterPro" id="IPR011701">
    <property type="entry name" value="MFS"/>
</dbReference>
<evidence type="ECO:0000256" key="4">
    <source>
        <dbReference type="ARBA" id="ARBA00022989"/>
    </source>
</evidence>
<comment type="subcellular location">
    <subcellularLocation>
        <location evidence="1">Cell membrane</location>
        <topology evidence="1">Multi-pass membrane protein</topology>
    </subcellularLocation>
</comment>
<keyword evidence="3 7" id="KW-0812">Transmembrane</keyword>
<keyword evidence="2" id="KW-1003">Cell membrane</keyword>
<dbReference type="PANTHER" id="PTHR23513">
    <property type="entry name" value="INTEGRAL MEMBRANE EFFLUX PROTEIN-RELATED"/>
    <property type="match status" value="1"/>
</dbReference>
<evidence type="ECO:0000256" key="2">
    <source>
        <dbReference type="ARBA" id="ARBA00022475"/>
    </source>
</evidence>
<feature type="transmembrane region" description="Helical" evidence="7">
    <location>
        <begin position="298"/>
        <end position="316"/>
    </location>
</feature>